<keyword evidence="4 6" id="KW-0472">Membrane</keyword>
<feature type="transmembrane region" description="Helical" evidence="6">
    <location>
        <begin position="452"/>
        <end position="472"/>
    </location>
</feature>
<dbReference type="PANTHER" id="PTHR23508:SF10">
    <property type="entry name" value="CARBOXYLIC ACID TRANSPORTER PROTEIN HOMOLOG"/>
    <property type="match status" value="1"/>
</dbReference>
<name>A0A4S1XH49_9SPHN</name>
<dbReference type="Pfam" id="PF07690">
    <property type="entry name" value="MFS_1"/>
    <property type="match status" value="1"/>
</dbReference>
<keyword evidence="9" id="KW-1185">Reference proteome</keyword>
<evidence type="ECO:0000256" key="3">
    <source>
        <dbReference type="ARBA" id="ARBA00022989"/>
    </source>
</evidence>
<feature type="transmembrane region" description="Helical" evidence="6">
    <location>
        <begin position="158"/>
        <end position="177"/>
    </location>
</feature>
<organism evidence="8 9">
    <name type="scientific">Sphingomonas gei</name>
    <dbReference type="NCBI Taxonomy" id="1395960"/>
    <lineage>
        <taxon>Bacteria</taxon>
        <taxon>Pseudomonadati</taxon>
        <taxon>Pseudomonadota</taxon>
        <taxon>Alphaproteobacteria</taxon>
        <taxon>Sphingomonadales</taxon>
        <taxon>Sphingomonadaceae</taxon>
        <taxon>Sphingomonas</taxon>
    </lineage>
</organism>
<sequence length="489" mass="50824">MADPGAATTPGSVENLIGIIGSVHAETADRRPATPSRRRGTVRMNPSTPNDLIKQSPMGWYQYAIVAICVLTYAADGLDVVTLSYAAPSIIKEWGISTQMFGWASTATPIGIAIGSIFISPFADRIGRRVLTLWLLGLLIGLLFATAMVGSIGALMGLRLVTGMCLGALVVCLNVTVSEFSNAARSNVFIGILHTGYSAGGMLCGALAAVLIEPFGWRAIFMAAATLNLLSFVLALFLLAESPAFLGRQRKPGALERLNRLMARLGKPALDALPDAPVTDSKKPGASIIPRAMWVGTGLLCLAGFAFTIAGGFMAGWRPQILAIGGLNMTWNGIAGMTTYGAGIVAHLIVGGLARRVGEVRIAVIFLLAMGGAFTLLGAVPDGMTWALIAASTLCGFFNVGSYTALVLVTLNYHDVTTRNAGLGIMMGFSRVGGIIGPLLGGYVIGAGAGRFWVMLLFGGLMIIPAIAAVLARMRAGPNSSLGQAATAH</sequence>
<evidence type="ECO:0000313" key="8">
    <source>
        <dbReference type="EMBL" id="TGX54366.1"/>
    </source>
</evidence>
<proteinExistence type="predicted"/>
<evidence type="ECO:0000259" key="7">
    <source>
        <dbReference type="PROSITE" id="PS50850"/>
    </source>
</evidence>
<evidence type="ECO:0000256" key="2">
    <source>
        <dbReference type="ARBA" id="ARBA00022692"/>
    </source>
</evidence>
<dbReference type="InterPro" id="IPR020846">
    <property type="entry name" value="MFS_dom"/>
</dbReference>
<comment type="caution">
    <text evidence="8">The sequence shown here is derived from an EMBL/GenBank/DDBJ whole genome shotgun (WGS) entry which is preliminary data.</text>
</comment>
<keyword evidence="2 6" id="KW-0812">Transmembrane</keyword>
<feature type="transmembrane region" description="Helical" evidence="6">
    <location>
        <begin position="329"/>
        <end position="350"/>
    </location>
</feature>
<evidence type="ECO:0000256" key="6">
    <source>
        <dbReference type="SAM" id="Phobius"/>
    </source>
</evidence>
<evidence type="ECO:0000256" key="4">
    <source>
        <dbReference type="ARBA" id="ARBA00023136"/>
    </source>
</evidence>
<dbReference type="OrthoDB" id="9784658at2"/>
<dbReference type="AlphaFoldDB" id="A0A4S1XH49"/>
<accession>A0A4S1XH49</accession>
<feature type="transmembrane region" description="Helical" evidence="6">
    <location>
        <begin position="218"/>
        <end position="240"/>
    </location>
</feature>
<keyword evidence="3 6" id="KW-1133">Transmembrane helix</keyword>
<dbReference type="GO" id="GO:0046943">
    <property type="term" value="F:carboxylic acid transmembrane transporter activity"/>
    <property type="evidence" value="ECO:0007669"/>
    <property type="project" value="TreeGrafter"/>
</dbReference>
<feature type="transmembrane region" description="Helical" evidence="6">
    <location>
        <begin position="131"/>
        <end position="152"/>
    </location>
</feature>
<evidence type="ECO:0000256" key="1">
    <source>
        <dbReference type="ARBA" id="ARBA00004141"/>
    </source>
</evidence>
<feature type="transmembrane region" description="Helical" evidence="6">
    <location>
        <begin position="362"/>
        <end position="380"/>
    </location>
</feature>
<feature type="transmembrane region" description="Helical" evidence="6">
    <location>
        <begin position="423"/>
        <end position="446"/>
    </location>
</feature>
<dbReference type="InterPro" id="IPR036259">
    <property type="entry name" value="MFS_trans_sf"/>
</dbReference>
<feature type="domain" description="Major facilitator superfamily (MFS) profile" evidence="7">
    <location>
        <begin position="65"/>
        <end position="477"/>
    </location>
</feature>
<evidence type="ECO:0000256" key="5">
    <source>
        <dbReference type="SAM" id="MobiDB-lite"/>
    </source>
</evidence>
<comment type="subcellular location">
    <subcellularLocation>
        <location evidence="1">Membrane</location>
        <topology evidence="1">Multi-pass membrane protein</topology>
    </subcellularLocation>
</comment>
<feature type="transmembrane region" description="Helical" evidence="6">
    <location>
        <begin position="386"/>
        <end position="411"/>
    </location>
</feature>
<protein>
    <submittedName>
        <fullName evidence="8">MFS transporter</fullName>
    </submittedName>
</protein>
<dbReference type="InterPro" id="IPR011701">
    <property type="entry name" value="MFS"/>
</dbReference>
<evidence type="ECO:0000313" key="9">
    <source>
        <dbReference type="Proteomes" id="UP000306147"/>
    </source>
</evidence>
<feature type="transmembrane region" description="Helical" evidence="6">
    <location>
        <begin position="189"/>
        <end position="212"/>
    </location>
</feature>
<dbReference type="Gene3D" id="1.20.1250.20">
    <property type="entry name" value="MFS general substrate transporter like domains"/>
    <property type="match status" value="1"/>
</dbReference>
<dbReference type="PROSITE" id="PS50850">
    <property type="entry name" value="MFS"/>
    <property type="match status" value="1"/>
</dbReference>
<dbReference type="PANTHER" id="PTHR23508">
    <property type="entry name" value="CARBOXYLIC ACID TRANSPORTER PROTEIN HOMOLOG"/>
    <property type="match status" value="1"/>
</dbReference>
<reference evidence="8 9" key="1">
    <citation type="submission" date="2019-04" db="EMBL/GenBank/DDBJ databases">
        <title>Sphingomonas psychrotolerans sp. nov., isolated from soil in the Tianshan Mountains, Xinjiang, China.</title>
        <authorList>
            <person name="Luo Y."/>
            <person name="Sheng H."/>
        </authorList>
    </citation>
    <scope>NUCLEOTIDE SEQUENCE [LARGE SCALE GENOMIC DNA]</scope>
    <source>
        <strain evidence="8 9">ZFGT-11</strain>
    </source>
</reference>
<dbReference type="GO" id="GO:0005886">
    <property type="term" value="C:plasma membrane"/>
    <property type="evidence" value="ECO:0007669"/>
    <property type="project" value="TreeGrafter"/>
</dbReference>
<feature type="transmembrane region" description="Helical" evidence="6">
    <location>
        <begin position="292"/>
        <end position="317"/>
    </location>
</feature>
<feature type="transmembrane region" description="Helical" evidence="6">
    <location>
        <begin position="100"/>
        <end position="119"/>
    </location>
</feature>
<dbReference type="Proteomes" id="UP000306147">
    <property type="component" value="Unassembled WGS sequence"/>
</dbReference>
<dbReference type="SUPFAM" id="SSF103473">
    <property type="entry name" value="MFS general substrate transporter"/>
    <property type="match status" value="1"/>
</dbReference>
<dbReference type="EMBL" id="SRXT01000003">
    <property type="protein sequence ID" value="TGX54366.1"/>
    <property type="molecule type" value="Genomic_DNA"/>
</dbReference>
<gene>
    <name evidence="8" type="ORF">E5A73_09705</name>
</gene>
<feature type="transmembrane region" description="Helical" evidence="6">
    <location>
        <begin position="63"/>
        <end position="88"/>
    </location>
</feature>
<feature type="region of interest" description="Disordered" evidence="5">
    <location>
        <begin position="28"/>
        <end position="48"/>
    </location>
</feature>